<feature type="compositionally biased region" description="Polar residues" evidence="1">
    <location>
        <begin position="415"/>
        <end position="429"/>
    </location>
</feature>
<comment type="caution">
    <text evidence="2">The sequence shown here is derived from an EMBL/GenBank/DDBJ whole genome shotgun (WGS) entry which is preliminary data.</text>
</comment>
<dbReference type="AlphaFoldDB" id="A0A2P6QBD0"/>
<reference evidence="2 3" key="1">
    <citation type="journal article" date="2018" name="Nat. Genet.">
        <title>The Rosa genome provides new insights in the design of modern roses.</title>
        <authorList>
            <person name="Bendahmane M."/>
        </authorList>
    </citation>
    <scope>NUCLEOTIDE SEQUENCE [LARGE SCALE GENOMIC DNA]</scope>
    <source>
        <strain evidence="3">cv. Old Blush</strain>
    </source>
</reference>
<evidence type="ECO:0000313" key="2">
    <source>
        <dbReference type="EMBL" id="PRQ31488.1"/>
    </source>
</evidence>
<feature type="compositionally biased region" description="Low complexity" evidence="1">
    <location>
        <begin position="143"/>
        <end position="154"/>
    </location>
</feature>
<dbReference type="Proteomes" id="UP000238479">
    <property type="component" value="Chromosome 5"/>
</dbReference>
<feature type="compositionally biased region" description="Polar residues" evidence="1">
    <location>
        <begin position="160"/>
        <end position="173"/>
    </location>
</feature>
<evidence type="ECO:0000256" key="1">
    <source>
        <dbReference type="SAM" id="MobiDB-lite"/>
    </source>
</evidence>
<feature type="compositionally biased region" description="Low complexity" evidence="1">
    <location>
        <begin position="116"/>
        <end position="126"/>
    </location>
</feature>
<dbReference type="EMBL" id="PDCK01000043">
    <property type="protein sequence ID" value="PRQ31488.1"/>
    <property type="molecule type" value="Genomic_DNA"/>
</dbReference>
<organism evidence="2 3">
    <name type="scientific">Rosa chinensis</name>
    <name type="common">China rose</name>
    <dbReference type="NCBI Taxonomy" id="74649"/>
    <lineage>
        <taxon>Eukaryota</taxon>
        <taxon>Viridiplantae</taxon>
        <taxon>Streptophyta</taxon>
        <taxon>Embryophyta</taxon>
        <taxon>Tracheophyta</taxon>
        <taxon>Spermatophyta</taxon>
        <taxon>Magnoliopsida</taxon>
        <taxon>eudicotyledons</taxon>
        <taxon>Gunneridae</taxon>
        <taxon>Pentapetalae</taxon>
        <taxon>rosids</taxon>
        <taxon>fabids</taxon>
        <taxon>Rosales</taxon>
        <taxon>Rosaceae</taxon>
        <taxon>Rosoideae</taxon>
        <taxon>Rosoideae incertae sedis</taxon>
        <taxon>Rosa</taxon>
    </lineage>
</organism>
<feature type="region of interest" description="Disordered" evidence="1">
    <location>
        <begin position="116"/>
        <end position="183"/>
    </location>
</feature>
<feature type="compositionally biased region" description="Polar residues" evidence="1">
    <location>
        <begin position="308"/>
        <end position="327"/>
    </location>
</feature>
<proteinExistence type="predicted"/>
<keyword evidence="3" id="KW-1185">Reference proteome</keyword>
<evidence type="ECO:0000313" key="3">
    <source>
        <dbReference type="Proteomes" id="UP000238479"/>
    </source>
</evidence>
<sequence>MMKKKKNHWDFLEEIEAPMWVDLTLEVDSNKQDGDDDWFYTSHLFHQCSSRELKIAFSHSGEESKALNFDLLGPSSPKLPSSVSRSRGKNYVSKKWRGDNQVVPIDKRHPVNVLSGTSSCVTSESSNNMKTKPSYAHLKGTSRSKSSWVSKSSSIGNGMPSCSQPISSCGDSTSTEKKADESNTASIITHESGQQQQQNMGKSSHPLSQASALLSLIKTGMRKSCVTRQASRVEINGDRRQSRGRNSSSGKSSVGSSSNPCYDVRSSTSTSMQYKERTPDSRNMTRLSIAAKNKVKVSKASKTSTNKIEQGTSNYRMEPNTGKSTYRQAAKPKVQVHTLRRKPLAPVRVDENKLVIATIKSKEKPVVGGSYRLAASGIENVKGLAASNKKENIVKGKATGSRTQKCNSKGVAAGTNITGQKGTSNSIQQGHDRTGMAGKENIRVKSRSVSVKDISQRPHFR</sequence>
<gene>
    <name evidence="2" type="ORF">RchiOBHm_Chr5g0036061</name>
</gene>
<feature type="region of interest" description="Disordered" evidence="1">
    <location>
        <begin position="224"/>
        <end position="330"/>
    </location>
</feature>
<name>A0A2P6QBD0_ROSCH</name>
<dbReference type="Gramene" id="PRQ31488">
    <property type="protein sequence ID" value="PRQ31488"/>
    <property type="gene ID" value="RchiOBHm_Chr5g0036061"/>
</dbReference>
<dbReference type="OMA" id="KSCATRQ"/>
<feature type="compositionally biased region" description="Low complexity" evidence="1">
    <location>
        <begin position="244"/>
        <end position="258"/>
    </location>
</feature>
<feature type="region of interest" description="Disordered" evidence="1">
    <location>
        <begin position="414"/>
        <end position="461"/>
    </location>
</feature>
<protein>
    <submittedName>
        <fullName evidence="2">Uncharacterized protein</fullName>
    </submittedName>
</protein>
<accession>A0A2P6QBD0</accession>
<dbReference type="OrthoDB" id="1923324at2759"/>